<comment type="caution">
    <text evidence="2">The sequence shown here is derived from an EMBL/GenBank/DDBJ whole genome shotgun (WGS) entry which is preliminary data.</text>
</comment>
<organism evidence="2 3">
    <name type="scientific">Portunus trituberculatus</name>
    <name type="common">Swimming crab</name>
    <name type="synonym">Neptunus trituberculatus</name>
    <dbReference type="NCBI Taxonomy" id="210409"/>
    <lineage>
        <taxon>Eukaryota</taxon>
        <taxon>Metazoa</taxon>
        <taxon>Ecdysozoa</taxon>
        <taxon>Arthropoda</taxon>
        <taxon>Crustacea</taxon>
        <taxon>Multicrustacea</taxon>
        <taxon>Malacostraca</taxon>
        <taxon>Eumalacostraca</taxon>
        <taxon>Eucarida</taxon>
        <taxon>Decapoda</taxon>
        <taxon>Pleocyemata</taxon>
        <taxon>Brachyura</taxon>
        <taxon>Eubrachyura</taxon>
        <taxon>Portunoidea</taxon>
        <taxon>Portunidae</taxon>
        <taxon>Portuninae</taxon>
        <taxon>Portunus</taxon>
    </lineage>
</organism>
<keyword evidence="3" id="KW-1185">Reference proteome</keyword>
<dbReference type="EMBL" id="VSRR010000460">
    <property type="protein sequence ID" value="MPC15865.1"/>
    <property type="molecule type" value="Genomic_DNA"/>
</dbReference>
<proteinExistence type="predicted"/>
<feature type="compositionally biased region" description="Pro residues" evidence="1">
    <location>
        <begin position="68"/>
        <end position="79"/>
    </location>
</feature>
<evidence type="ECO:0000313" key="3">
    <source>
        <dbReference type="Proteomes" id="UP000324222"/>
    </source>
</evidence>
<accession>A0A5B7D3G5</accession>
<reference evidence="2 3" key="1">
    <citation type="submission" date="2019-05" db="EMBL/GenBank/DDBJ databases">
        <title>Another draft genome of Portunus trituberculatus and its Hox gene families provides insights of decapod evolution.</title>
        <authorList>
            <person name="Jeong J.-H."/>
            <person name="Song I."/>
            <person name="Kim S."/>
            <person name="Choi T."/>
            <person name="Kim D."/>
            <person name="Ryu S."/>
            <person name="Kim W."/>
        </authorList>
    </citation>
    <scope>NUCLEOTIDE SEQUENCE [LARGE SCALE GENOMIC DNA]</scope>
    <source>
        <tissue evidence="2">Muscle</tissue>
    </source>
</reference>
<evidence type="ECO:0000256" key="1">
    <source>
        <dbReference type="SAM" id="MobiDB-lite"/>
    </source>
</evidence>
<dbReference type="Proteomes" id="UP000324222">
    <property type="component" value="Unassembled WGS sequence"/>
</dbReference>
<gene>
    <name evidence="2" type="ORF">E2C01_008669</name>
</gene>
<evidence type="ECO:0000313" key="2">
    <source>
        <dbReference type="EMBL" id="MPC15865.1"/>
    </source>
</evidence>
<feature type="region of interest" description="Disordered" evidence="1">
    <location>
        <begin position="61"/>
        <end position="85"/>
    </location>
</feature>
<protein>
    <submittedName>
        <fullName evidence="2">Uncharacterized protein</fullName>
    </submittedName>
</protein>
<dbReference type="AlphaFoldDB" id="A0A5B7D3G5"/>
<sequence>MPARSATRATTNIPAISAGSDTRVVGGQVGAVIQHPRLLDSSHFFLRGGEQVSSELRRWEPDPMWHDPLPPLSPPPRPLPLLSNF</sequence>
<name>A0A5B7D3G5_PORTR</name>